<gene>
    <name evidence="1" type="ORF">Vadar_032538</name>
</gene>
<keyword evidence="2" id="KW-1185">Reference proteome</keyword>
<proteinExistence type="predicted"/>
<dbReference type="Proteomes" id="UP000828048">
    <property type="component" value="Chromosome 12"/>
</dbReference>
<evidence type="ECO:0000313" key="2">
    <source>
        <dbReference type="Proteomes" id="UP000828048"/>
    </source>
</evidence>
<organism evidence="1 2">
    <name type="scientific">Vaccinium darrowii</name>
    <dbReference type="NCBI Taxonomy" id="229202"/>
    <lineage>
        <taxon>Eukaryota</taxon>
        <taxon>Viridiplantae</taxon>
        <taxon>Streptophyta</taxon>
        <taxon>Embryophyta</taxon>
        <taxon>Tracheophyta</taxon>
        <taxon>Spermatophyta</taxon>
        <taxon>Magnoliopsida</taxon>
        <taxon>eudicotyledons</taxon>
        <taxon>Gunneridae</taxon>
        <taxon>Pentapetalae</taxon>
        <taxon>asterids</taxon>
        <taxon>Ericales</taxon>
        <taxon>Ericaceae</taxon>
        <taxon>Vaccinioideae</taxon>
        <taxon>Vaccinieae</taxon>
        <taxon>Vaccinium</taxon>
    </lineage>
</organism>
<reference evidence="1 2" key="1">
    <citation type="journal article" date="2021" name="Hortic Res">
        <title>High-quality reference genome and annotation aids understanding of berry development for evergreen blueberry (Vaccinium darrowii).</title>
        <authorList>
            <person name="Yu J."/>
            <person name="Hulse-Kemp A.M."/>
            <person name="Babiker E."/>
            <person name="Staton M."/>
        </authorList>
    </citation>
    <scope>NUCLEOTIDE SEQUENCE [LARGE SCALE GENOMIC DNA]</scope>
    <source>
        <strain evidence="2">cv. NJ 8807/NJ 8810</strain>
        <tissue evidence="1">Young leaf</tissue>
    </source>
</reference>
<comment type="caution">
    <text evidence="1">The sequence shown here is derived from an EMBL/GenBank/DDBJ whole genome shotgun (WGS) entry which is preliminary data.</text>
</comment>
<sequence length="215" mass="23244">MQLLWSPETASKAYIDTVKSCKIFQESGEAELMSAMAGGWNAKTIVEVHIGAVTSTSIGLAIAARHTGGRHFCLVSDEGSRLEYLNAMHAAGVPPPKVLVGRAEEVVVGLFDVDFLVVDGRRKDFDRVLRFAKLSHRGAVLVCQNASQRTMPGFTWGGVLCSTARIMRSVALPVGNGLDIAYVAYNGGAIDSMNGTSRWVTHIDQQSGEEHVIRR</sequence>
<protein>
    <submittedName>
        <fullName evidence="1">Uncharacterized protein</fullName>
    </submittedName>
</protein>
<evidence type="ECO:0000313" key="1">
    <source>
        <dbReference type="EMBL" id="KAH7864679.1"/>
    </source>
</evidence>
<dbReference type="EMBL" id="CM037162">
    <property type="protein sequence ID" value="KAH7864679.1"/>
    <property type="molecule type" value="Genomic_DNA"/>
</dbReference>
<accession>A0ACB7ZFX7</accession>
<name>A0ACB7ZFX7_9ERIC</name>